<evidence type="ECO:0000256" key="1">
    <source>
        <dbReference type="SAM" id="Phobius"/>
    </source>
</evidence>
<protein>
    <recommendedName>
        <fullName evidence="4">CorA-like Mg2+ transporter protein</fullName>
    </recommendedName>
</protein>
<dbReference type="EMBL" id="JAAGYR010000030">
    <property type="protein sequence ID" value="NEN76645.1"/>
    <property type="molecule type" value="Genomic_DNA"/>
</dbReference>
<proteinExistence type="predicted"/>
<keyword evidence="3" id="KW-1185">Reference proteome</keyword>
<name>A0A6L9Y8Y3_9BURK</name>
<evidence type="ECO:0000313" key="3">
    <source>
        <dbReference type="Proteomes" id="UP000477651"/>
    </source>
</evidence>
<reference evidence="2 3" key="1">
    <citation type="submission" date="2020-02" db="EMBL/GenBank/DDBJ databases">
        <title>Pelistega sp. NLN82 were isolated from wild rodents of the Hainan Island.</title>
        <authorList>
            <person name="Niu N."/>
            <person name="Zhou J."/>
        </authorList>
    </citation>
    <scope>NUCLEOTIDE SEQUENCE [LARGE SCALE GENOMIC DNA]</scope>
    <source>
        <strain evidence="2 3">NLN82</strain>
    </source>
</reference>
<accession>A0A6L9Y8Y3</accession>
<gene>
    <name evidence="2" type="ORF">F9B74_10065</name>
</gene>
<organism evidence="2 3">
    <name type="scientific">Pelistega ratti</name>
    <dbReference type="NCBI Taxonomy" id="2652177"/>
    <lineage>
        <taxon>Bacteria</taxon>
        <taxon>Pseudomonadati</taxon>
        <taxon>Pseudomonadota</taxon>
        <taxon>Betaproteobacteria</taxon>
        <taxon>Burkholderiales</taxon>
        <taxon>Alcaligenaceae</taxon>
        <taxon>Pelistega</taxon>
    </lineage>
</organism>
<evidence type="ECO:0008006" key="4">
    <source>
        <dbReference type="Google" id="ProtNLM"/>
    </source>
</evidence>
<dbReference type="RefSeq" id="WP_163765075.1">
    <property type="nucleotide sequence ID" value="NZ_JAAGYR010000030.1"/>
</dbReference>
<evidence type="ECO:0000313" key="2">
    <source>
        <dbReference type="EMBL" id="NEN76645.1"/>
    </source>
</evidence>
<dbReference type="AlphaFoldDB" id="A0A6L9Y8Y3"/>
<keyword evidence="1" id="KW-0812">Transmembrane</keyword>
<feature type="transmembrane region" description="Helical" evidence="1">
    <location>
        <begin position="312"/>
        <end position="331"/>
    </location>
</feature>
<keyword evidence="1" id="KW-1133">Transmembrane helix</keyword>
<sequence>MMENTLARIYRVKDTSLIPNTCEVLKIGKYLNSDKGEIQFLQKNLLKNSRFWVDPSSGCWWLEFFTEKVTQVKRRSSSDITENSNNYKQVFCIDWNTLPDITISREEWVKRTENMLKEQQLDNNKFDYDIARLAYIETVEFTPDIVDKVSFAIRKTSTITLHDYYKETNHLEHIDTKGLSYLTTFNTFDHFQRYVILLTLAYAYLSVMDQIGGHLSMVAEQSIQKMENNQLAYIHERIARFNARFFFQYPVEYKNGGLSQAWKSINQLLEIDKRHNELHKKITQLHHIVDLRYEKEAHQYEKETHKLNEKRNLYIAVLGIILAALQVVQIFT</sequence>
<comment type="caution">
    <text evidence="2">The sequence shown here is derived from an EMBL/GenBank/DDBJ whole genome shotgun (WGS) entry which is preliminary data.</text>
</comment>
<keyword evidence="1" id="KW-0472">Membrane</keyword>
<dbReference type="Proteomes" id="UP000477651">
    <property type="component" value="Unassembled WGS sequence"/>
</dbReference>